<dbReference type="VEuPathDB" id="AmoebaDB:EHI8A_039450"/>
<evidence type="ECO:0000313" key="3">
    <source>
        <dbReference type="Proteomes" id="UP000078387"/>
    </source>
</evidence>
<dbReference type="EMBL" id="BDEQ01000001">
    <property type="protein sequence ID" value="GAT96624.1"/>
    <property type="molecule type" value="Genomic_DNA"/>
</dbReference>
<dbReference type="PANTHER" id="PTHR11124">
    <property type="entry name" value="VACUOLAR SORTING PROTEIN VPS29"/>
    <property type="match status" value="1"/>
</dbReference>
<dbReference type="InterPro" id="IPR029052">
    <property type="entry name" value="Metallo-depent_PP-like"/>
</dbReference>
<proteinExistence type="predicted"/>
<dbReference type="GO" id="GO:0016787">
    <property type="term" value="F:hydrolase activity"/>
    <property type="evidence" value="ECO:0007669"/>
    <property type="project" value="InterPro"/>
</dbReference>
<comment type="caution">
    <text evidence="2">The sequence shown here is derived from an EMBL/GenBank/DDBJ whole genome shotgun (WGS) entry which is preliminary data.</text>
</comment>
<sequence length="288" mass="34168">MRRVFVLSDPHLNLDLIEEVKPKFVGRKMTETSVMNEFKKKTYDMSQYGLEWKNHISRLEENWNNSVSSNDIVIIPGDISASKKYPKLDLTWINERPGIKILGCGNHDKWWPSKETAKRKYEEEFKTIKFVDQHKSYIDDKIVVMGTRMCDNEYNCWPIINKQLKEETLKVSIDKTCCQVMKERLNFILNNMNEIEEDKIKILMIHHPPYNEKADINPIFEMILQSKVDICLFGHIHTFGRFYLNENYHTFEDIQKVYPSINLLLNQKRFICASSDLLKHSPLQILQY</sequence>
<protein>
    <submittedName>
        <fullName evidence="2">Ser Thr protein phosphatase family protein</fullName>
    </submittedName>
</protein>
<organism evidence="2 3">
    <name type="scientific">Entamoeba histolytica</name>
    <dbReference type="NCBI Taxonomy" id="5759"/>
    <lineage>
        <taxon>Eukaryota</taxon>
        <taxon>Amoebozoa</taxon>
        <taxon>Evosea</taxon>
        <taxon>Archamoebae</taxon>
        <taxon>Mastigamoebida</taxon>
        <taxon>Entamoebidae</taxon>
        <taxon>Entamoeba</taxon>
    </lineage>
</organism>
<dbReference type="VEuPathDB" id="AmoebaDB:EHI_121790"/>
<dbReference type="VEuPathDB" id="AmoebaDB:EHI5A_021370"/>
<dbReference type="Proteomes" id="UP000078387">
    <property type="component" value="Unassembled WGS sequence"/>
</dbReference>
<dbReference type="CDD" id="cd07393">
    <property type="entry name" value="MPP_DR1119"/>
    <property type="match status" value="1"/>
</dbReference>
<dbReference type="VEuPathDB" id="AmoebaDB:EHI7A_039450"/>
<dbReference type="InterPro" id="IPR004843">
    <property type="entry name" value="Calcineurin-like_PHP"/>
</dbReference>
<dbReference type="Pfam" id="PF00149">
    <property type="entry name" value="Metallophos"/>
    <property type="match status" value="1"/>
</dbReference>
<dbReference type="VEuPathDB" id="AmoebaDB:KM1_029480"/>
<gene>
    <name evidence="2" type="ORF">CL6EHI_121790</name>
</gene>
<dbReference type="Gene3D" id="3.60.21.10">
    <property type="match status" value="1"/>
</dbReference>
<evidence type="ECO:0000259" key="1">
    <source>
        <dbReference type="Pfam" id="PF00149"/>
    </source>
</evidence>
<dbReference type="InterPro" id="IPR000979">
    <property type="entry name" value="Phosphodiesterase_MJ0936/Vps29"/>
</dbReference>
<dbReference type="OMA" id="HDYWWPS"/>
<name>A0A5K1V062_ENTHI</name>
<accession>A0A5K1V062</accession>
<evidence type="ECO:0000313" key="2">
    <source>
        <dbReference type="EMBL" id="GAT96624.1"/>
    </source>
</evidence>
<dbReference type="AlphaFoldDB" id="A0A5K1V062"/>
<feature type="domain" description="Calcineurin-like phosphoesterase" evidence="1">
    <location>
        <begin position="3"/>
        <end position="238"/>
    </location>
</feature>
<reference evidence="2 3" key="1">
    <citation type="submission" date="2016-05" db="EMBL/GenBank/DDBJ databases">
        <title>First whole genome sequencing of Entamoeba histolytica HM1:IMSS-clone-6.</title>
        <authorList>
            <person name="Mukherjee Avik.K."/>
            <person name="Izumyama S."/>
            <person name="Nakada-Tsukui K."/>
            <person name="Nozaki T."/>
        </authorList>
    </citation>
    <scope>NUCLEOTIDE SEQUENCE [LARGE SCALE GENOMIC DNA]</scope>
    <source>
        <strain evidence="2 3">HM1:IMSS clone 6</strain>
    </source>
</reference>
<dbReference type="SUPFAM" id="SSF56300">
    <property type="entry name" value="Metallo-dependent phosphatases"/>
    <property type="match status" value="1"/>
</dbReference>